<dbReference type="Proteomes" id="UP001501721">
    <property type="component" value="Unassembled WGS sequence"/>
</dbReference>
<proteinExistence type="predicted"/>
<evidence type="ECO:0000313" key="3">
    <source>
        <dbReference type="Proteomes" id="UP001501721"/>
    </source>
</evidence>
<accession>A0ABN3MYN5</accession>
<sequence length="62" mass="7028">MYPTFEVLRQAAEACRAPTRQPPEEIDPVSWEALLDRVEDQLEEDDRDVRTASAGSLSLHIC</sequence>
<evidence type="ECO:0000256" key="1">
    <source>
        <dbReference type="SAM" id="MobiDB-lite"/>
    </source>
</evidence>
<reference evidence="2 3" key="1">
    <citation type="journal article" date="2019" name="Int. J. Syst. Evol. Microbiol.">
        <title>The Global Catalogue of Microorganisms (GCM) 10K type strain sequencing project: providing services to taxonomists for standard genome sequencing and annotation.</title>
        <authorList>
            <consortium name="The Broad Institute Genomics Platform"/>
            <consortium name="The Broad Institute Genome Sequencing Center for Infectious Disease"/>
            <person name="Wu L."/>
            <person name="Ma J."/>
        </authorList>
    </citation>
    <scope>NUCLEOTIDE SEQUENCE [LARGE SCALE GENOMIC DNA]</scope>
    <source>
        <strain evidence="2 3">JCM 6923</strain>
    </source>
</reference>
<gene>
    <name evidence="2" type="ORF">GCM10010422_73950</name>
</gene>
<feature type="region of interest" description="Disordered" evidence="1">
    <location>
        <begin position="42"/>
        <end position="62"/>
    </location>
</feature>
<keyword evidence="3" id="KW-1185">Reference proteome</keyword>
<dbReference type="EMBL" id="BAAATL010000053">
    <property type="protein sequence ID" value="GAA2511241.1"/>
    <property type="molecule type" value="Genomic_DNA"/>
</dbReference>
<comment type="caution">
    <text evidence="2">The sequence shown here is derived from an EMBL/GenBank/DDBJ whole genome shotgun (WGS) entry which is preliminary data.</text>
</comment>
<evidence type="ECO:0000313" key="2">
    <source>
        <dbReference type="EMBL" id="GAA2511241.1"/>
    </source>
</evidence>
<name>A0ABN3MYN5_9ACTN</name>
<organism evidence="2 3">
    <name type="scientific">Streptomyces graminearus</name>
    <dbReference type="NCBI Taxonomy" id="284030"/>
    <lineage>
        <taxon>Bacteria</taxon>
        <taxon>Bacillati</taxon>
        <taxon>Actinomycetota</taxon>
        <taxon>Actinomycetes</taxon>
        <taxon>Kitasatosporales</taxon>
        <taxon>Streptomycetaceae</taxon>
        <taxon>Streptomyces</taxon>
    </lineage>
</organism>
<protein>
    <submittedName>
        <fullName evidence="2">Uncharacterized protein</fullName>
    </submittedName>
</protein>